<dbReference type="EMBL" id="QUWK01000025">
    <property type="protein sequence ID" value="RFU93656.1"/>
    <property type="molecule type" value="Genomic_DNA"/>
</dbReference>
<dbReference type="RefSeq" id="WP_117331559.1">
    <property type="nucleotide sequence ID" value="NZ_QUWK01000025.1"/>
</dbReference>
<name>A0A372MEE8_9SPIR</name>
<evidence type="ECO:0000313" key="2">
    <source>
        <dbReference type="EMBL" id="RFU93656.1"/>
    </source>
</evidence>
<keyword evidence="1" id="KW-0812">Transmembrane</keyword>
<reference evidence="2 3" key="2">
    <citation type="submission" date="2018-09" db="EMBL/GenBank/DDBJ databases">
        <title>Genome of Sphaerochaeta halotolerans strain 4-11.</title>
        <authorList>
            <person name="Nazina T.N."/>
            <person name="Sokolova D.S."/>
        </authorList>
    </citation>
    <scope>NUCLEOTIDE SEQUENCE [LARGE SCALE GENOMIC DNA]</scope>
    <source>
        <strain evidence="2 3">4-11</strain>
    </source>
</reference>
<organism evidence="2 3">
    <name type="scientific">Sphaerochaeta halotolerans</name>
    <dbReference type="NCBI Taxonomy" id="2293840"/>
    <lineage>
        <taxon>Bacteria</taxon>
        <taxon>Pseudomonadati</taxon>
        <taxon>Spirochaetota</taxon>
        <taxon>Spirochaetia</taxon>
        <taxon>Spirochaetales</taxon>
        <taxon>Sphaerochaetaceae</taxon>
        <taxon>Sphaerochaeta</taxon>
    </lineage>
</organism>
<keyword evidence="1" id="KW-0472">Membrane</keyword>
<reference evidence="3" key="1">
    <citation type="submission" date="2018-08" db="EMBL/GenBank/DDBJ databases">
        <authorList>
            <person name="Grouzdev D.S."/>
            <person name="Krutkina M.S."/>
        </authorList>
    </citation>
    <scope>NUCLEOTIDE SEQUENCE [LARGE SCALE GENOMIC DNA]</scope>
    <source>
        <strain evidence="3">4-11</strain>
    </source>
</reference>
<evidence type="ECO:0000256" key="1">
    <source>
        <dbReference type="SAM" id="Phobius"/>
    </source>
</evidence>
<comment type="caution">
    <text evidence="2">The sequence shown here is derived from an EMBL/GenBank/DDBJ whole genome shotgun (WGS) entry which is preliminary data.</text>
</comment>
<sequence length="244" mass="27427">MPKRYLTLTGPISFARKVLVPATEADKERLGTLGYPGTVAPLDMALGIDKIPGKMSLPLMLETAYWAQDQGSYQEAEDQIRRTLHLDVGDDTVRKVANLVGAIVFMHDQRRADEAYRILAEGSGTLDFPYDRDGVLYIEMDGAAFNTRHPGRDDSTWRENKLGIVFSSDAVHFLGCEDGGDVEKFYIDRKEYADYIGSSHEFGKHLFSAALRSGYRTYRRTVIISLCGIVEIPKMVVTFSLFWL</sequence>
<accession>A0A372MEE8</accession>
<keyword evidence="3" id="KW-1185">Reference proteome</keyword>
<evidence type="ECO:0000313" key="3">
    <source>
        <dbReference type="Proteomes" id="UP000264002"/>
    </source>
</evidence>
<protein>
    <submittedName>
        <fullName evidence="2">Uncharacterized protein</fullName>
    </submittedName>
</protein>
<keyword evidence="1" id="KW-1133">Transmembrane helix</keyword>
<proteinExistence type="predicted"/>
<gene>
    <name evidence="2" type="ORF">DYP60_13585</name>
</gene>
<feature type="transmembrane region" description="Helical" evidence="1">
    <location>
        <begin position="222"/>
        <end position="243"/>
    </location>
</feature>
<dbReference type="AlphaFoldDB" id="A0A372MEE8"/>
<dbReference type="Proteomes" id="UP000264002">
    <property type="component" value="Unassembled WGS sequence"/>
</dbReference>